<evidence type="ECO:0000313" key="6">
    <source>
        <dbReference type="Proteomes" id="UP000721861"/>
    </source>
</evidence>
<comment type="cofactor">
    <cofactor evidence="1">
        <name>Zn(2+)</name>
        <dbReference type="ChEBI" id="CHEBI:29105"/>
    </cofactor>
</comment>
<dbReference type="Proteomes" id="UP000721861">
    <property type="component" value="Unassembled WGS sequence"/>
</dbReference>
<evidence type="ECO:0000256" key="2">
    <source>
        <dbReference type="ARBA" id="ARBA00022723"/>
    </source>
</evidence>
<dbReference type="EMBL" id="JAGUCN010000004">
    <property type="protein sequence ID" value="MBS2210822.1"/>
    <property type="molecule type" value="Genomic_DNA"/>
</dbReference>
<accession>A0ABS5K7C8</accession>
<keyword evidence="2" id="KW-0479">Metal-binding</keyword>
<evidence type="ECO:0000256" key="1">
    <source>
        <dbReference type="ARBA" id="ARBA00001947"/>
    </source>
</evidence>
<sequence length="139" mass="16044">MHTAEHVLNQTMVQLFECNRSFSNHLERKKSKCDYHFNRPLTSEEEQVIVGKVNEILMQHLDVTEQIVRREDAASQFDLDKLPDATGEEIRIVRVGDYDACPCIGEHVKNTKEVGEFVLGTASYDNGVLRIRFKLKRPQ</sequence>
<dbReference type="SUPFAM" id="SSF55186">
    <property type="entry name" value="ThrRS/AlaRS common domain"/>
    <property type="match status" value="1"/>
</dbReference>
<dbReference type="PANTHER" id="PTHR43462:SF1">
    <property type="entry name" value="ALANYL-TRNA EDITING PROTEIN AARSD1"/>
    <property type="match status" value="1"/>
</dbReference>
<evidence type="ECO:0000313" key="5">
    <source>
        <dbReference type="EMBL" id="MBS2210822.1"/>
    </source>
</evidence>
<comment type="caution">
    <text evidence="5">The sequence shown here is derived from an EMBL/GenBank/DDBJ whole genome shotgun (WGS) entry which is preliminary data.</text>
</comment>
<reference evidence="5 6" key="1">
    <citation type="journal article" date="2014" name="Int. J. Syst. Evol. Microbiol.">
        <title>Carboxylicivirga gen. nov. in the family Marinilabiliaceae with two novel species, Carboxylicivirga mesophila sp. nov. and Carboxylicivirga taeanensis sp. nov., and reclassification of Cytophaga fermentans as Saccharicrinis fermentans gen. nov., comb. nov.</title>
        <authorList>
            <person name="Yang S.H."/>
            <person name="Seo H.S."/>
            <person name="Woo J.H."/>
            <person name="Oh H.M."/>
            <person name="Jang H."/>
            <person name="Lee J.H."/>
            <person name="Kim S.J."/>
            <person name="Kwon K.K."/>
        </authorList>
    </citation>
    <scope>NUCLEOTIDE SEQUENCE [LARGE SCALE GENOMIC DNA]</scope>
    <source>
        <strain evidence="5 6">JCM 18290</strain>
    </source>
</reference>
<organism evidence="5 6">
    <name type="scientific">Carboxylicivirga mesophila</name>
    <dbReference type="NCBI Taxonomy" id="1166478"/>
    <lineage>
        <taxon>Bacteria</taxon>
        <taxon>Pseudomonadati</taxon>
        <taxon>Bacteroidota</taxon>
        <taxon>Bacteroidia</taxon>
        <taxon>Marinilabiliales</taxon>
        <taxon>Marinilabiliaceae</taxon>
        <taxon>Carboxylicivirga</taxon>
    </lineage>
</organism>
<dbReference type="InterPro" id="IPR012947">
    <property type="entry name" value="tRNA_SAD"/>
</dbReference>
<dbReference type="InterPro" id="IPR018163">
    <property type="entry name" value="Thr/Ala-tRNA-synth_IIc_edit"/>
</dbReference>
<dbReference type="PANTHER" id="PTHR43462">
    <property type="entry name" value="ALANYL-TRNA EDITING PROTEIN"/>
    <property type="match status" value="1"/>
</dbReference>
<keyword evidence="3" id="KW-0862">Zinc</keyword>
<evidence type="ECO:0000259" key="4">
    <source>
        <dbReference type="SMART" id="SM00863"/>
    </source>
</evidence>
<name>A0ABS5K7C8_9BACT</name>
<gene>
    <name evidence="5" type="ORF">KEM09_05400</name>
</gene>
<dbReference type="Gene3D" id="3.30.980.10">
    <property type="entry name" value="Threonyl-trna Synthetase, Chain A, domain 2"/>
    <property type="match status" value="1"/>
</dbReference>
<dbReference type="Pfam" id="PF07973">
    <property type="entry name" value="tRNA_SAD"/>
    <property type="match status" value="1"/>
</dbReference>
<evidence type="ECO:0000256" key="3">
    <source>
        <dbReference type="ARBA" id="ARBA00022833"/>
    </source>
</evidence>
<protein>
    <recommendedName>
        <fullName evidence="4">Threonyl/alanyl tRNA synthetase SAD domain-containing protein</fullName>
    </recommendedName>
</protein>
<dbReference type="InterPro" id="IPR051335">
    <property type="entry name" value="Alanyl-tRNA_Editing_Enzymes"/>
</dbReference>
<dbReference type="SMART" id="SM00863">
    <property type="entry name" value="tRNA_SAD"/>
    <property type="match status" value="1"/>
</dbReference>
<feature type="domain" description="Threonyl/alanyl tRNA synthetase SAD" evidence="4">
    <location>
        <begin position="90"/>
        <end position="132"/>
    </location>
</feature>
<keyword evidence="6" id="KW-1185">Reference proteome</keyword>
<proteinExistence type="predicted"/>